<sequence>MNSHGKESRHLGIYIDRSVDDVYAYASDPVNLPAWAHGLGDSIEKAGDQWIAESSPMGRVTITFVPPNELGVLDHDVTLPSGRTVHNPVRVIASDEGSEVVFTIRRQPEMSDADFERDAGMVAADLARLKELLESAS</sequence>
<protein>
    <submittedName>
        <fullName evidence="1">Polyketide cyclase</fullName>
    </submittedName>
</protein>
<accession>A0A1S6J9D9</accession>
<dbReference type="KEGG" id="spac:B1H29_16865"/>
<evidence type="ECO:0000313" key="1">
    <source>
        <dbReference type="EMBL" id="AQS68382.1"/>
    </source>
</evidence>
<dbReference type="EMBL" id="CP019724">
    <property type="protein sequence ID" value="AQS68382.1"/>
    <property type="molecule type" value="Genomic_DNA"/>
</dbReference>
<proteinExistence type="predicted"/>
<organism evidence="1 2">
    <name type="scientific">Streptomyces pactum</name>
    <dbReference type="NCBI Taxonomy" id="68249"/>
    <lineage>
        <taxon>Bacteria</taxon>
        <taxon>Bacillati</taxon>
        <taxon>Actinomycetota</taxon>
        <taxon>Actinomycetes</taxon>
        <taxon>Kitasatosporales</taxon>
        <taxon>Streptomycetaceae</taxon>
        <taxon>Streptomyces</taxon>
    </lineage>
</organism>
<dbReference type="AlphaFoldDB" id="A0A1S6J9D9"/>
<dbReference type="Proteomes" id="UP000189443">
    <property type="component" value="Chromosome"/>
</dbReference>
<dbReference type="Pfam" id="PF10604">
    <property type="entry name" value="Polyketide_cyc2"/>
    <property type="match status" value="1"/>
</dbReference>
<dbReference type="InterPro" id="IPR019587">
    <property type="entry name" value="Polyketide_cyclase/dehydratase"/>
</dbReference>
<dbReference type="InterPro" id="IPR023393">
    <property type="entry name" value="START-like_dom_sf"/>
</dbReference>
<keyword evidence="2" id="KW-1185">Reference proteome</keyword>
<gene>
    <name evidence="1" type="ORF">B1H29_16865</name>
</gene>
<reference evidence="1 2" key="1">
    <citation type="submission" date="2017-02" db="EMBL/GenBank/DDBJ databases">
        <title>Streptomyces pactum ACT12 Genome sequencing and assembly.</title>
        <authorList>
            <person name="Xue Q."/>
            <person name="Yan X."/>
            <person name="Jia L."/>
            <person name="Yan H."/>
        </authorList>
    </citation>
    <scope>NUCLEOTIDE SEQUENCE [LARGE SCALE GENOMIC DNA]</scope>
    <source>
        <strain evidence="1 2">ACT12</strain>
    </source>
</reference>
<dbReference type="SUPFAM" id="SSF55961">
    <property type="entry name" value="Bet v1-like"/>
    <property type="match status" value="1"/>
</dbReference>
<dbReference type="OrthoDB" id="880456at2"/>
<dbReference type="RefSeq" id="WP_055418654.1">
    <property type="nucleotide sequence ID" value="NZ_CP019724.1"/>
</dbReference>
<name>A0A1S6J9D9_9ACTN</name>
<evidence type="ECO:0000313" key="2">
    <source>
        <dbReference type="Proteomes" id="UP000189443"/>
    </source>
</evidence>
<dbReference type="Gene3D" id="3.30.530.20">
    <property type="match status" value="1"/>
</dbReference>